<protein>
    <submittedName>
        <fullName evidence="1">Uncharacterized protein</fullName>
    </submittedName>
</protein>
<evidence type="ECO:0000313" key="2">
    <source>
        <dbReference type="Proteomes" id="UP001200089"/>
    </source>
</evidence>
<organism evidence="1 2">
    <name type="scientific">Blautia massiliensis</name>
    <name type="common">ex Durand et al. 2017</name>
    <dbReference type="NCBI Taxonomy" id="1737424"/>
    <lineage>
        <taxon>Bacteria</taxon>
        <taxon>Bacillati</taxon>
        <taxon>Bacillota</taxon>
        <taxon>Clostridia</taxon>
        <taxon>Lachnospirales</taxon>
        <taxon>Lachnospiraceae</taxon>
        <taxon>Blautia</taxon>
    </lineage>
</organism>
<name>A0AAW5CIC7_9FIRM</name>
<proteinExistence type="predicted"/>
<dbReference type="RefSeq" id="WP_173745864.1">
    <property type="nucleotide sequence ID" value="NZ_JAAIUM010000006.1"/>
</dbReference>
<evidence type="ECO:0000313" key="1">
    <source>
        <dbReference type="EMBL" id="MCG5033331.1"/>
    </source>
</evidence>
<comment type="caution">
    <text evidence="1">The sequence shown here is derived from an EMBL/GenBank/DDBJ whole genome shotgun (WGS) entry which is preliminary data.</text>
</comment>
<dbReference type="EMBL" id="JAKNDE010000007">
    <property type="protein sequence ID" value="MCG5033331.1"/>
    <property type="molecule type" value="Genomic_DNA"/>
</dbReference>
<gene>
    <name evidence="1" type="ORF">L0P48_06870</name>
</gene>
<accession>A0AAW5CIC7</accession>
<sequence>MRRVITGFNATNAAQGQRLGFTYTEMTDSGKTTSDNNKGSMTVLSEEAQSHIDWLKKFINDWIEEQGE</sequence>
<dbReference type="Proteomes" id="UP001200089">
    <property type="component" value="Unassembled WGS sequence"/>
</dbReference>
<reference evidence="1" key="1">
    <citation type="submission" date="2022-01" db="EMBL/GenBank/DDBJ databases">
        <title>Collection of gut derived symbiotic bacterial strains cultured from healthy donors.</title>
        <authorList>
            <person name="Lin H."/>
            <person name="Kohout C."/>
            <person name="Waligurski E."/>
            <person name="Pamer E.G."/>
        </authorList>
    </citation>
    <scope>NUCLEOTIDE SEQUENCE</scope>
    <source>
        <strain evidence="1">DFI.1.11</strain>
    </source>
</reference>
<dbReference type="AlphaFoldDB" id="A0AAW5CIC7"/>